<accession>A0ABQ9CNU3</accession>
<sequence length="176" mass="19832">MDFLVRLGSFRTLAVQGYTDRDRQVTNQHIRREGRHLANLGPLLFGLFMTVMEAIHIVGPISNELYSVSVFSWPVGKHKSTARKQDRCPSVELVALVYYALLMWEIIQSGCECKLRPMTLSSASSTHRSVNAFSNDSVPRYTLFPFSACFSHAYLHIALDSGAPEGRILKGLLWKN</sequence>
<name>A0ABQ9CNU3_9ROSI</name>
<keyword evidence="2" id="KW-1185">Reference proteome</keyword>
<proteinExistence type="predicted"/>
<organism evidence="1 2">
    <name type="scientific">Salix suchowensis</name>
    <dbReference type="NCBI Taxonomy" id="1278906"/>
    <lineage>
        <taxon>Eukaryota</taxon>
        <taxon>Viridiplantae</taxon>
        <taxon>Streptophyta</taxon>
        <taxon>Embryophyta</taxon>
        <taxon>Tracheophyta</taxon>
        <taxon>Spermatophyta</taxon>
        <taxon>Magnoliopsida</taxon>
        <taxon>eudicotyledons</taxon>
        <taxon>Gunneridae</taxon>
        <taxon>Pentapetalae</taxon>
        <taxon>rosids</taxon>
        <taxon>fabids</taxon>
        <taxon>Malpighiales</taxon>
        <taxon>Salicaceae</taxon>
        <taxon>Saliceae</taxon>
        <taxon>Salix</taxon>
    </lineage>
</organism>
<evidence type="ECO:0000313" key="2">
    <source>
        <dbReference type="Proteomes" id="UP001141253"/>
    </source>
</evidence>
<gene>
    <name evidence="1" type="ORF">OIU77_020264</name>
</gene>
<reference evidence="1" key="1">
    <citation type="submission" date="2022-10" db="EMBL/GenBank/DDBJ databases">
        <authorList>
            <person name="Hyden B.L."/>
            <person name="Feng K."/>
            <person name="Yates T."/>
            <person name="Jawdy S."/>
            <person name="Smart L.B."/>
            <person name="Muchero W."/>
        </authorList>
    </citation>
    <scope>NUCLEOTIDE SEQUENCE</scope>
    <source>
        <tissue evidence="1">Shoot tip</tissue>
    </source>
</reference>
<dbReference type="EMBL" id="JAPFFI010000003">
    <property type="protein sequence ID" value="KAJ6399673.1"/>
    <property type="molecule type" value="Genomic_DNA"/>
</dbReference>
<evidence type="ECO:0000313" key="1">
    <source>
        <dbReference type="EMBL" id="KAJ6399673.1"/>
    </source>
</evidence>
<reference evidence="1" key="2">
    <citation type="journal article" date="2023" name="Int. J. Mol. Sci.">
        <title>De Novo Assembly and Annotation of 11 Diverse Shrub Willow (Salix) Genomes Reveals Novel Gene Organization in Sex-Linked Regions.</title>
        <authorList>
            <person name="Hyden B."/>
            <person name="Feng K."/>
            <person name="Yates T.B."/>
            <person name="Jawdy S."/>
            <person name="Cereghino C."/>
            <person name="Smart L.B."/>
            <person name="Muchero W."/>
        </authorList>
    </citation>
    <scope>NUCLEOTIDE SEQUENCE</scope>
    <source>
        <tissue evidence="1">Shoot tip</tissue>
    </source>
</reference>
<protein>
    <submittedName>
        <fullName evidence="1">Uncharacterized protein</fullName>
    </submittedName>
</protein>
<dbReference type="Proteomes" id="UP001141253">
    <property type="component" value="Chromosome 5"/>
</dbReference>
<comment type="caution">
    <text evidence="1">The sequence shown here is derived from an EMBL/GenBank/DDBJ whole genome shotgun (WGS) entry which is preliminary data.</text>
</comment>